<dbReference type="PANTHER" id="PTHR33964:SF1">
    <property type="entry name" value="RE45066P"/>
    <property type="match status" value="1"/>
</dbReference>
<accession>A0AAV4V1W9</accession>
<dbReference type="Proteomes" id="UP001054837">
    <property type="component" value="Unassembled WGS sequence"/>
</dbReference>
<evidence type="ECO:0000313" key="3">
    <source>
        <dbReference type="Proteomes" id="UP001054837"/>
    </source>
</evidence>
<sequence>MFLFIISAFIVAGVSTTEGTTCNNFDLVVCAFLVDGDRTAKSGFAETEDSLDKRCDQTLPVLKCLSDYGAKCPETSFKHLADFFGDEYKTQTKICTKNDELRQRYLTYSKCLNMHRKSTEDKCGKLLEFEEANQFTVEHCKNYEENFQCSLKEIQKSCGKDAMLLLTDVLTPVHNFMEVACKDFQDLHDFAMLKSVLSR</sequence>
<dbReference type="AlphaFoldDB" id="A0AAV4V1W9"/>
<evidence type="ECO:0000256" key="1">
    <source>
        <dbReference type="SAM" id="SignalP"/>
    </source>
</evidence>
<feature type="signal peptide" evidence="1">
    <location>
        <begin position="1"/>
        <end position="19"/>
    </location>
</feature>
<protein>
    <recommendedName>
        <fullName evidence="4">DUF19 domain-containing protein</fullName>
    </recommendedName>
</protein>
<feature type="chain" id="PRO_5043808760" description="DUF19 domain-containing protein" evidence="1">
    <location>
        <begin position="20"/>
        <end position="199"/>
    </location>
</feature>
<dbReference type="PANTHER" id="PTHR33964">
    <property type="entry name" value="RE45066P-RELATED"/>
    <property type="match status" value="1"/>
</dbReference>
<proteinExistence type="predicted"/>
<gene>
    <name evidence="2" type="primary">AVEN_203779_1</name>
    <name evidence="2" type="ORF">CDAR_261871</name>
</gene>
<dbReference type="EMBL" id="BPLQ01012237">
    <property type="protein sequence ID" value="GIY63884.1"/>
    <property type="molecule type" value="Genomic_DNA"/>
</dbReference>
<name>A0AAV4V1W9_9ARAC</name>
<evidence type="ECO:0008006" key="4">
    <source>
        <dbReference type="Google" id="ProtNLM"/>
    </source>
</evidence>
<keyword evidence="3" id="KW-1185">Reference proteome</keyword>
<comment type="caution">
    <text evidence="2">The sequence shown here is derived from an EMBL/GenBank/DDBJ whole genome shotgun (WGS) entry which is preliminary data.</text>
</comment>
<evidence type="ECO:0000313" key="2">
    <source>
        <dbReference type="EMBL" id="GIY63884.1"/>
    </source>
</evidence>
<reference evidence="2 3" key="1">
    <citation type="submission" date="2021-06" db="EMBL/GenBank/DDBJ databases">
        <title>Caerostris darwini draft genome.</title>
        <authorList>
            <person name="Kono N."/>
            <person name="Arakawa K."/>
        </authorList>
    </citation>
    <scope>NUCLEOTIDE SEQUENCE [LARGE SCALE GENOMIC DNA]</scope>
</reference>
<keyword evidence="1" id="KW-0732">Signal</keyword>
<organism evidence="2 3">
    <name type="scientific">Caerostris darwini</name>
    <dbReference type="NCBI Taxonomy" id="1538125"/>
    <lineage>
        <taxon>Eukaryota</taxon>
        <taxon>Metazoa</taxon>
        <taxon>Ecdysozoa</taxon>
        <taxon>Arthropoda</taxon>
        <taxon>Chelicerata</taxon>
        <taxon>Arachnida</taxon>
        <taxon>Araneae</taxon>
        <taxon>Araneomorphae</taxon>
        <taxon>Entelegynae</taxon>
        <taxon>Araneoidea</taxon>
        <taxon>Araneidae</taxon>
        <taxon>Caerostris</taxon>
    </lineage>
</organism>